<keyword evidence="3" id="KW-1185">Reference proteome</keyword>
<dbReference type="RefSeq" id="WP_210598604.1">
    <property type="nucleotide sequence ID" value="NZ_JAGKSQ010000007.1"/>
</dbReference>
<sequence length="159" mass="17550">MDVILWVLICILFVLSFVGLIFPIIPSILVLWGGFLLYLFGIGGTLSPWFFIGAGLFTVLILIADLLVNQFFVKKYGGSKWSERVAAVAVIVGSFVYPPFGLLIIPFLAVFITEVIVTKNTKHASLVAVGSVFAFLSSTFAKGFIQLLLIGWFFIEVFF</sequence>
<organism evidence="2 3">
    <name type="scientific">Halalkalibacter suaedae</name>
    <dbReference type="NCBI Taxonomy" id="2822140"/>
    <lineage>
        <taxon>Bacteria</taxon>
        <taxon>Bacillati</taxon>
        <taxon>Bacillota</taxon>
        <taxon>Bacilli</taxon>
        <taxon>Bacillales</taxon>
        <taxon>Bacillaceae</taxon>
        <taxon>Halalkalibacter</taxon>
    </lineage>
</organism>
<evidence type="ECO:0000313" key="2">
    <source>
        <dbReference type="EMBL" id="MBP3952757.1"/>
    </source>
</evidence>
<dbReference type="InterPro" id="IPR007403">
    <property type="entry name" value="DUF456"/>
</dbReference>
<keyword evidence="1" id="KW-1133">Transmembrane helix</keyword>
<keyword evidence="1" id="KW-0812">Transmembrane</keyword>
<dbReference type="EMBL" id="JAGKSQ010000007">
    <property type="protein sequence ID" value="MBP3952757.1"/>
    <property type="molecule type" value="Genomic_DNA"/>
</dbReference>
<feature type="transmembrane region" description="Helical" evidence="1">
    <location>
        <begin position="132"/>
        <end position="155"/>
    </location>
</feature>
<dbReference type="Proteomes" id="UP000678228">
    <property type="component" value="Unassembled WGS sequence"/>
</dbReference>
<gene>
    <name evidence="2" type="ORF">J7W16_16670</name>
</gene>
<dbReference type="Pfam" id="PF04306">
    <property type="entry name" value="DUF456"/>
    <property type="match status" value="1"/>
</dbReference>
<protein>
    <submittedName>
        <fullName evidence="2">DUF456 domain-containing protein</fullName>
    </submittedName>
</protein>
<reference evidence="2" key="1">
    <citation type="submission" date="2021-03" db="EMBL/GenBank/DDBJ databases">
        <title>Bacillus suaedae sp. nov., isolated from Suaeda aralocaspica.</title>
        <authorList>
            <person name="Lei R.F.R."/>
        </authorList>
    </citation>
    <scope>NUCLEOTIDE SEQUENCE</scope>
    <source>
        <strain evidence="2">YZJH907-2</strain>
    </source>
</reference>
<proteinExistence type="predicted"/>
<feature type="transmembrane region" description="Helical" evidence="1">
    <location>
        <begin position="7"/>
        <end position="40"/>
    </location>
</feature>
<feature type="transmembrane region" description="Helical" evidence="1">
    <location>
        <begin position="85"/>
        <end position="112"/>
    </location>
</feature>
<evidence type="ECO:0000256" key="1">
    <source>
        <dbReference type="SAM" id="Phobius"/>
    </source>
</evidence>
<name>A0A940WXY2_9BACI</name>
<evidence type="ECO:0000313" key="3">
    <source>
        <dbReference type="Proteomes" id="UP000678228"/>
    </source>
</evidence>
<keyword evidence="1" id="KW-0472">Membrane</keyword>
<dbReference type="PANTHER" id="PTHR39165:SF1">
    <property type="entry name" value="DUF456 DOMAIN-CONTAINING PROTEIN"/>
    <property type="match status" value="1"/>
</dbReference>
<accession>A0A940WXY2</accession>
<dbReference type="AlphaFoldDB" id="A0A940WXY2"/>
<comment type="caution">
    <text evidence="2">The sequence shown here is derived from an EMBL/GenBank/DDBJ whole genome shotgun (WGS) entry which is preliminary data.</text>
</comment>
<feature type="transmembrane region" description="Helical" evidence="1">
    <location>
        <begin position="46"/>
        <end position="73"/>
    </location>
</feature>
<dbReference type="PANTHER" id="PTHR39165">
    <property type="entry name" value="IG HYPOTHETICAL 17883"/>
    <property type="match status" value="1"/>
</dbReference>